<feature type="compositionally biased region" description="Polar residues" evidence="1">
    <location>
        <begin position="1"/>
        <end position="26"/>
    </location>
</feature>
<evidence type="ECO:0000313" key="3">
    <source>
        <dbReference type="Proteomes" id="UP000038802"/>
    </source>
</evidence>
<gene>
    <name evidence="2" type="ORF">ERS007703_01059</name>
</gene>
<organism evidence="2 3">
    <name type="scientific">Mycobacterium tuberculosis</name>
    <dbReference type="NCBI Taxonomy" id="1773"/>
    <lineage>
        <taxon>Bacteria</taxon>
        <taxon>Bacillati</taxon>
        <taxon>Actinomycetota</taxon>
        <taxon>Actinomycetes</taxon>
        <taxon>Mycobacteriales</taxon>
        <taxon>Mycobacteriaceae</taxon>
        <taxon>Mycobacterium</taxon>
        <taxon>Mycobacterium tuberculosis complex</taxon>
    </lineage>
</organism>
<evidence type="ECO:0000313" key="2">
    <source>
        <dbReference type="EMBL" id="COV29435.1"/>
    </source>
</evidence>
<feature type="region of interest" description="Disordered" evidence="1">
    <location>
        <begin position="48"/>
        <end position="70"/>
    </location>
</feature>
<proteinExistence type="predicted"/>
<evidence type="ECO:0000256" key="1">
    <source>
        <dbReference type="SAM" id="MobiDB-lite"/>
    </source>
</evidence>
<feature type="region of interest" description="Disordered" evidence="1">
    <location>
        <begin position="1"/>
        <end position="34"/>
    </location>
</feature>
<sequence length="70" mass="7426">MRNCTPSRASVGATSHSRGLRMNSTTGAGLAGRGRAQLYGPNGVSLYKHTPSLVRLPQKAKPPKPVARQQ</sequence>
<reference evidence="3" key="1">
    <citation type="submission" date="2015-03" db="EMBL/GenBank/DDBJ databases">
        <authorList>
            <consortium name="Pathogen Informatics"/>
        </authorList>
    </citation>
    <scope>NUCLEOTIDE SEQUENCE [LARGE SCALE GENOMIC DNA]</scope>
    <source>
        <strain evidence="3">K00500041</strain>
    </source>
</reference>
<protein>
    <submittedName>
        <fullName evidence="2">Uncharacterized protein</fullName>
    </submittedName>
</protein>
<dbReference type="AlphaFoldDB" id="A0A0U0QR85"/>
<accession>A0A0U0QR85</accession>
<name>A0A0U0QR85_MYCTX</name>
<dbReference type="Proteomes" id="UP000038802">
    <property type="component" value="Unassembled WGS sequence"/>
</dbReference>
<dbReference type="EMBL" id="CSAE01000080">
    <property type="protein sequence ID" value="COV29435.1"/>
    <property type="molecule type" value="Genomic_DNA"/>
</dbReference>